<sequence>MHSEVHMCNALSHDANRMKEDYIMTEQSMDKSLERENVSANPSNPTQGPGYSDNSSAYAIVEQAKAIGDWKEAGKLWSYIDEDLSGDGSEHISDLAKSVAVQMRLGSCEVDYPRITAWQLPVDVQSHLAIAYDDDNDRGHFLDVFAPADADENHTYPVVIDDHGGGFVYGLRELNRSFAMHLAHRGYVVVLPSYRPGPRYNFAQMLTDLSHAYSWTLKNISQYGGDTSKLFLTGDSAGGCFALHSAVIEANAKMSEQTGVPQAGLDIKGLLLVCGVYNLYERFHPSSDQDLLRGIAAEVFESVSDKFAGFDTTSALLEAGTLPPTFINTATDDFLYAENVDLANRLDKLGIKNELDVADTEKWGELGHVYVIGLATHERSQITLDKMDAFMREILEN</sequence>
<dbReference type="GO" id="GO:0016787">
    <property type="term" value="F:hydrolase activity"/>
    <property type="evidence" value="ECO:0007669"/>
    <property type="project" value="UniProtKB-KW"/>
</dbReference>
<dbReference type="SUPFAM" id="SSF53474">
    <property type="entry name" value="alpha/beta-Hydrolases"/>
    <property type="match status" value="1"/>
</dbReference>
<dbReference type="Gene3D" id="3.40.50.1820">
    <property type="entry name" value="alpha/beta hydrolase"/>
    <property type="match status" value="1"/>
</dbReference>
<dbReference type="InterPro" id="IPR013094">
    <property type="entry name" value="AB_hydrolase_3"/>
</dbReference>
<name>A0A4V2MTV6_9BIFI</name>
<dbReference type="AlphaFoldDB" id="A0A4V2MTV6"/>
<feature type="domain" description="Alpha/beta hydrolase fold-3" evidence="3">
    <location>
        <begin position="163"/>
        <end position="357"/>
    </location>
</feature>
<dbReference type="PANTHER" id="PTHR48081">
    <property type="entry name" value="AB HYDROLASE SUPERFAMILY PROTEIN C4A8.06C"/>
    <property type="match status" value="1"/>
</dbReference>
<dbReference type="InterPro" id="IPR050300">
    <property type="entry name" value="GDXG_lipolytic_enzyme"/>
</dbReference>
<keyword evidence="5" id="KW-1185">Reference proteome</keyword>
<dbReference type="EMBL" id="RXLP01000023">
    <property type="protein sequence ID" value="TCD54009.1"/>
    <property type="molecule type" value="Genomic_DNA"/>
</dbReference>
<proteinExistence type="predicted"/>
<evidence type="ECO:0000313" key="4">
    <source>
        <dbReference type="EMBL" id="TCD54009.1"/>
    </source>
</evidence>
<comment type="caution">
    <text evidence="4">The sequence shown here is derived from an EMBL/GenBank/DDBJ whole genome shotgun (WGS) entry which is preliminary data.</text>
</comment>
<organism evidence="4 5">
    <name type="scientific">Alloscardovia theropitheci</name>
    <dbReference type="NCBI Taxonomy" id="2496842"/>
    <lineage>
        <taxon>Bacteria</taxon>
        <taxon>Bacillati</taxon>
        <taxon>Actinomycetota</taxon>
        <taxon>Actinomycetes</taxon>
        <taxon>Bifidobacteriales</taxon>
        <taxon>Bifidobacteriaceae</taxon>
        <taxon>Alloscardovia</taxon>
    </lineage>
</organism>
<protein>
    <submittedName>
        <fullName evidence="4">Alpha/beta hydrolase</fullName>
    </submittedName>
</protein>
<evidence type="ECO:0000256" key="1">
    <source>
        <dbReference type="ARBA" id="ARBA00022801"/>
    </source>
</evidence>
<dbReference type="OrthoDB" id="9803828at2"/>
<dbReference type="InterPro" id="IPR029058">
    <property type="entry name" value="AB_hydrolase_fold"/>
</dbReference>
<gene>
    <name evidence="4" type="ORF">EJ419_06180</name>
</gene>
<dbReference type="Pfam" id="PF07859">
    <property type="entry name" value="Abhydrolase_3"/>
    <property type="match status" value="1"/>
</dbReference>
<feature type="region of interest" description="Disordered" evidence="2">
    <location>
        <begin position="30"/>
        <end position="54"/>
    </location>
</feature>
<accession>A0A4V2MTV6</accession>
<evidence type="ECO:0000259" key="3">
    <source>
        <dbReference type="Pfam" id="PF07859"/>
    </source>
</evidence>
<evidence type="ECO:0000256" key="2">
    <source>
        <dbReference type="SAM" id="MobiDB-lite"/>
    </source>
</evidence>
<evidence type="ECO:0000313" key="5">
    <source>
        <dbReference type="Proteomes" id="UP000291289"/>
    </source>
</evidence>
<feature type="compositionally biased region" description="Polar residues" evidence="2">
    <location>
        <begin position="38"/>
        <end position="54"/>
    </location>
</feature>
<keyword evidence="1 4" id="KW-0378">Hydrolase</keyword>
<dbReference type="Proteomes" id="UP000291289">
    <property type="component" value="Unassembled WGS sequence"/>
</dbReference>
<reference evidence="4 5" key="1">
    <citation type="submission" date="2018-12" db="EMBL/GenBank/DDBJ databases">
        <title>Alloscrdovia theropitheci sp. nov: a novel taxon from the feces of the bleeding-herat monkey (Theropithecus geleda).</title>
        <authorList>
            <person name="Modesto M."/>
        </authorList>
    </citation>
    <scope>NUCLEOTIDE SEQUENCE [LARGE SCALE GENOMIC DNA]</scope>
    <source>
        <strain evidence="4 5">GLDI4/2</strain>
    </source>
</reference>